<keyword evidence="1" id="KW-1133">Transmembrane helix</keyword>
<keyword evidence="1" id="KW-0812">Transmembrane</keyword>
<dbReference type="Proteomes" id="UP000281261">
    <property type="component" value="Unassembled WGS sequence"/>
</dbReference>
<dbReference type="Pfam" id="PF18910">
    <property type="entry name" value="DUF5665"/>
    <property type="match status" value="1"/>
</dbReference>
<dbReference type="EMBL" id="QMNG01000003">
    <property type="protein sequence ID" value="RLC37565.1"/>
    <property type="molecule type" value="Genomic_DNA"/>
</dbReference>
<keyword evidence="1" id="KW-0472">Membrane</keyword>
<name>A0A420ZDC6_UNCK3</name>
<gene>
    <name evidence="2" type="ORF">DRH29_01715</name>
</gene>
<dbReference type="InterPro" id="IPR043723">
    <property type="entry name" value="DUF5665"/>
</dbReference>
<protein>
    <submittedName>
        <fullName evidence="2">Uncharacterized protein</fullName>
    </submittedName>
</protein>
<evidence type="ECO:0000256" key="1">
    <source>
        <dbReference type="SAM" id="Phobius"/>
    </source>
</evidence>
<sequence length="93" mass="10120">MIGMRKKQHKKGMINDVALRSFSLAIEKAYGNWGYLIARSFVSGIFIALGATVGLAILVAIIGAILQQMEVIPVVGDFFTRINEFLESAGFGQ</sequence>
<proteinExistence type="predicted"/>
<comment type="caution">
    <text evidence="2">The sequence shown here is derived from an EMBL/GenBank/DDBJ whole genome shotgun (WGS) entry which is preliminary data.</text>
</comment>
<evidence type="ECO:0000313" key="3">
    <source>
        <dbReference type="Proteomes" id="UP000281261"/>
    </source>
</evidence>
<evidence type="ECO:0000313" key="2">
    <source>
        <dbReference type="EMBL" id="RLC37565.1"/>
    </source>
</evidence>
<feature type="transmembrane region" description="Helical" evidence="1">
    <location>
        <begin position="41"/>
        <end position="66"/>
    </location>
</feature>
<accession>A0A420ZDC6</accession>
<organism evidence="2 3">
    <name type="scientific">candidate division Kazan bacterium</name>
    <dbReference type="NCBI Taxonomy" id="2202143"/>
    <lineage>
        <taxon>Bacteria</taxon>
        <taxon>Bacteria division Kazan-3B-28</taxon>
    </lineage>
</organism>
<reference evidence="2 3" key="1">
    <citation type="submission" date="2018-06" db="EMBL/GenBank/DDBJ databases">
        <title>Extensive metabolic versatility and redundancy in microbially diverse, dynamic hydrothermal sediments.</title>
        <authorList>
            <person name="Dombrowski N."/>
            <person name="Teske A."/>
            <person name="Baker B.J."/>
        </authorList>
    </citation>
    <scope>NUCLEOTIDE SEQUENCE [LARGE SCALE GENOMIC DNA]</scope>
    <source>
        <strain evidence="2">B79_G16</strain>
    </source>
</reference>
<dbReference type="AlphaFoldDB" id="A0A420ZDC6"/>